<dbReference type="InterPro" id="IPR036875">
    <property type="entry name" value="Znf_CCHC_sf"/>
</dbReference>
<evidence type="ECO:0000256" key="2">
    <source>
        <dbReference type="SAM" id="MobiDB-lite"/>
    </source>
</evidence>
<name>A0A1E7FS21_9STRA</name>
<dbReference type="InterPro" id="IPR001878">
    <property type="entry name" value="Znf_CCHC"/>
</dbReference>
<sequence length="587" mass="64634">MSDTLSLDSKHSPIASLSQSTLLSPAFNFPLPPKRISIPSPIKSPTMTTTKQITVGGIKMSVEIGTEQARTSSGAIYLKADRANLSERDKIDLLKLISSKQQQLFASVTISINDPQKLVNNHSTSKLLEECDRNLSKFDLRGVFTIVMPTLEGTDAGNLKEDAKGAAITFDLFTDHLRLTAQQVADSSRWYSGFPPTSLRLQEDLEWSLSYFEKNCDPALYSRVHSKLMSYDKHSQGGPLLLKLILDETTTTADSNLKALLTIVETYKIKTSIKGERISDVVDLFRSISLTVYALNNDKLPSDFVKHYIHIFTSSSVTIFNDLFEDLKKQLMASRLQASISKFKLAPAGSNLLSNDMNTVEFVLEYANRAYLDLFQSGEWDAIINATPGASSHHTPATGAPPPATTRRPLKCFNCDELGHHIRDCPLPRNEAKISAARTAHPNGSRDRQPTSFQRPVNRKWRPPEAGENNKRIIDNHPYTYNPATRGWDKDNTPPSGVPTVAPPVPPVPATNLTPLTLPPAFPSTHFDTPATPTPDDAAKAGFFAGQNPFGLSYSAAAQPATDPHHRKLQLQQAMIALTAEWKALPP</sequence>
<keyword evidence="5" id="KW-1185">Reference proteome</keyword>
<feature type="region of interest" description="Disordered" evidence="2">
    <location>
        <begin position="436"/>
        <end position="478"/>
    </location>
</feature>
<feature type="domain" description="CCHC-type" evidence="3">
    <location>
        <begin position="411"/>
        <end position="426"/>
    </location>
</feature>
<dbReference type="Proteomes" id="UP000095751">
    <property type="component" value="Unassembled WGS sequence"/>
</dbReference>
<dbReference type="PROSITE" id="PS50158">
    <property type="entry name" value="ZF_CCHC"/>
    <property type="match status" value="1"/>
</dbReference>
<dbReference type="SUPFAM" id="SSF57756">
    <property type="entry name" value="Retrovirus zinc finger-like domains"/>
    <property type="match status" value="1"/>
</dbReference>
<evidence type="ECO:0000313" key="4">
    <source>
        <dbReference type="EMBL" id="OEU20905.1"/>
    </source>
</evidence>
<dbReference type="EMBL" id="KV784354">
    <property type="protein sequence ID" value="OEU20905.1"/>
    <property type="molecule type" value="Genomic_DNA"/>
</dbReference>
<evidence type="ECO:0000256" key="1">
    <source>
        <dbReference type="PROSITE-ProRule" id="PRU00047"/>
    </source>
</evidence>
<dbReference type="AlphaFoldDB" id="A0A1E7FS21"/>
<proteinExistence type="predicted"/>
<reference evidence="4 5" key="1">
    <citation type="submission" date="2016-09" db="EMBL/GenBank/DDBJ databases">
        <title>Extensive genetic diversity and differential bi-allelic expression allows diatom success in the polar Southern Ocean.</title>
        <authorList>
            <consortium name="DOE Joint Genome Institute"/>
            <person name="Mock T."/>
            <person name="Otillar R.P."/>
            <person name="Strauss J."/>
            <person name="Dupont C."/>
            <person name="Frickenhaus S."/>
            <person name="Maumus F."/>
            <person name="Mcmullan M."/>
            <person name="Sanges R."/>
            <person name="Schmutz J."/>
            <person name="Toseland A."/>
            <person name="Valas R."/>
            <person name="Veluchamy A."/>
            <person name="Ward B.J."/>
            <person name="Allen A."/>
            <person name="Barry K."/>
            <person name="Falciatore A."/>
            <person name="Ferrante M."/>
            <person name="Fortunato A.E."/>
            <person name="Gloeckner G."/>
            <person name="Gruber A."/>
            <person name="Hipkin R."/>
            <person name="Janech M."/>
            <person name="Kroth P."/>
            <person name="Leese F."/>
            <person name="Lindquist E."/>
            <person name="Lyon B.R."/>
            <person name="Martin J."/>
            <person name="Mayer C."/>
            <person name="Parker M."/>
            <person name="Quesneville H."/>
            <person name="Raymond J."/>
            <person name="Uhlig C."/>
            <person name="Valentin K.U."/>
            <person name="Worden A.Z."/>
            <person name="Armbrust E.V."/>
            <person name="Bowler C."/>
            <person name="Green B."/>
            <person name="Moulton V."/>
            <person name="Van Oosterhout C."/>
            <person name="Grigoriev I."/>
        </authorList>
    </citation>
    <scope>NUCLEOTIDE SEQUENCE [LARGE SCALE GENOMIC DNA]</scope>
    <source>
        <strain evidence="4 5">CCMP1102</strain>
    </source>
</reference>
<dbReference type="InParanoid" id="A0A1E7FS21"/>
<dbReference type="Pfam" id="PF00098">
    <property type="entry name" value="zf-CCHC"/>
    <property type="match status" value="1"/>
</dbReference>
<gene>
    <name evidence="4" type="ORF">FRACYDRAFT_234536</name>
</gene>
<keyword evidence="1" id="KW-0479">Metal-binding</keyword>
<feature type="region of interest" description="Disordered" evidence="2">
    <location>
        <begin position="388"/>
        <end position="408"/>
    </location>
</feature>
<dbReference type="OrthoDB" id="57089at2759"/>
<evidence type="ECO:0000313" key="5">
    <source>
        <dbReference type="Proteomes" id="UP000095751"/>
    </source>
</evidence>
<accession>A0A1E7FS21</accession>
<evidence type="ECO:0000259" key="3">
    <source>
        <dbReference type="PROSITE" id="PS50158"/>
    </source>
</evidence>
<organism evidence="4 5">
    <name type="scientific">Fragilariopsis cylindrus CCMP1102</name>
    <dbReference type="NCBI Taxonomy" id="635003"/>
    <lineage>
        <taxon>Eukaryota</taxon>
        <taxon>Sar</taxon>
        <taxon>Stramenopiles</taxon>
        <taxon>Ochrophyta</taxon>
        <taxon>Bacillariophyta</taxon>
        <taxon>Bacillariophyceae</taxon>
        <taxon>Bacillariophycidae</taxon>
        <taxon>Bacillariales</taxon>
        <taxon>Bacillariaceae</taxon>
        <taxon>Fragilariopsis</taxon>
    </lineage>
</organism>
<protein>
    <recommendedName>
        <fullName evidence="3">CCHC-type domain-containing protein</fullName>
    </recommendedName>
</protein>
<dbReference type="GO" id="GO:0003676">
    <property type="term" value="F:nucleic acid binding"/>
    <property type="evidence" value="ECO:0007669"/>
    <property type="project" value="InterPro"/>
</dbReference>
<dbReference type="GO" id="GO:0008270">
    <property type="term" value="F:zinc ion binding"/>
    <property type="evidence" value="ECO:0007669"/>
    <property type="project" value="UniProtKB-KW"/>
</dbReference>
<feature type="compositionally biased region" description="Basic and acidic residues" evidence="2">
    <location>
        <begin position="462"/>
        <end position="475"/>
    </location>
</feature>
<keyword evidence="1" id="KW-0863">Zinc-finger</keyword>
<keyword evidence="1" id="KW-0862">Zinc</keyword>
<dbReference type="Gene3D" id="4.10.60.10">
    <property type="entry name" value="Zinc finger, CCHC-type"/>
    <property type="match status" value="1"/>
</dbReference>
<dbReference type="KEGG" id="fcy:FRACYDRAFT_234536"/>